<accession>K9E3V7</accession>
<sequence>MGTQKLEPFSAEISPAEALSEQLKLTSFFENLDPTGPLSPIDRYLENTNRLNKILLDNRSQYTNELGTLLLLGYVSAVESYLRGIIRGLVQVDECVARLVSPLQVTYFAALHHEKTLLPEALLEGVSFISQANISKTLKEFCGISGMGDGSVPKSLEPIFQKYNQICQLRHCCVHRFGLLGADNARRLNLPANYLEKPITILPPAIEEVSIILEKFVSSLNSYIYTDVLQRSLWLSKSIHTNPEIKYISTWNLDFLQDETRFARYYDLFAITKSQPSSPSLWEEYNGFLAWAKGSIATDTIMIRNKLAKKPEKTAKPDTPLAGTAQQTRSEAVRNAEPAIHDDKFKDLPPAAADILAAAAAE</sequence>
<organism evidence="2 3">
    <name type="scientific">Massilia timonae CCUG 45783</name>
    <dbReference type="NCBI Taxonomy" id="883126"/>
    <lineage>
        <taxon>Bacteria</taxon>
        <taxon>Pseudomonadati</taxon>
        <taxon>Pseudomonadota</taxon>
        <taxon>Betaproteobacteria</taxon>
        <taxon>Burkholderiales</taxon>
        <taxon>Oxalobacteraceae</taxon>
        <taxon>Telluria group</taxon>
        <taxon>Massilia</taxon>
    </lineage>
</organism>
<protein>
    <submittedName>
        <fullName evidence="2">Uncharacterized protein</fullName>
    </submittedName>
</protein>
<dbReference type="EMBL" id="AGZI01000008">
    <property type="protein sequence ID" value="EKU84125.1"/>
    <property type="molecule type" value="Genomic_DNA"/>
</dbReference>
<reference evidence="2 3" key="1">
    <citation type="submission" date="2012-09" db="EMBL/GenBank/DDBJ databases">
        <title>The Genome Sequence of Massilia timonae CCUG 45783.</title>
        <authorList>
            <consortium name="The Broad Institute Genome Sequencing Platform"/>
            <person name="Earl A."/>
            <person name="Ward D."/>
            <person name="Feldgarden M."/>
            <person name="Gevers D."/>
            <person name="Huys G."/>
            <person name="Walker B."/>
            <person name="Young S.K."/>
            <person name="Zeng Q."/>
            <person name="Gargeya S."/>
            <person name="Fitzgerald M."/>
            <person name="Haas B."/>
            <person name="Abouelleil A."/>
            <person name="Alvarado L."/>
            <person name="Arachchi H.M."/>
            <person name="Berlin A.M."/>
            <person name="Chapman S.B."/>
            <person name="Goldberg J."/>
            <person name="Griggs A."/>
            <person name="Gujja S."/>
            <person name="Hansen M."/>
            <person name="Howarth C."/>
            <person name="Imamovic A."/>
            <person name="Larimer J."/>
            <person name="McCowen C."/>
            <person name="Montmayeur A."/>
            <person name="Murphy C."/>
            <person name="Neiman D."/>
            <person name="Pearson M."/>
            <person name="Priest M."/>
            <person name="Roberts A."/>
            <person name="Saif S."/>
            <person name="Shea T."/>
            <person name="Sisk P."/>
            <person name="Sykes S."/>
            <person name="Wortman J."/>
            <person name="Nusbaum C."/>
            <person name="Birren B."/>
        </authorList>
    </citation>
    <scope>NUCLEOTIDE SEQUENCE [LARGE SCALE GENOMIC DNA]</scope>
    <source>
        <strain evidence="2 3">CCUG 45783</strain>
    </source>
</reference>
<feature type="compositionally biased region" description="Basic and acidic residues" evidence="1">
    <location>
        <begin position="331"/>
        <end position="346"/>
    </location>
</feature>
<dbReference type="OrthoDB" id="1493841at2"/>
<comment type="caution">
    <text evidence="2">The sequence shown here is derived from an EMBL/GenBank/DDBJ whole genome shotgun (WGS) entry which is preliminary data.</text>
</comment>
<proteinExistence type="predicted"/>
<gene>
    <name evidence="2" type="ORF">HMPREF9710_00768</name>
</gene>
<evidence type="ECO:0000313" key="3">
    <source>
        <dbReference type="Proteomes" id="UP000009874"/>
    </source>
</evidence>
<dbReference type="HOGENOM" id="CLU_764631_0_0_4"/>
<dbReference type="AlphaFoldDB" id="K9E3V7"/>
<keyword evidence="3" id="KW-1185">Reference proteome</keyword>
<name>K9E3V7_9BURK</name>
<dbReference type="eggNOG" id="ENOG50348WM">
    <property type="taxonomic scope" value="Bacteria"/>
</dbReference>
<dbReference type="Proteomes" id="UP000009874">
    <property type="component" value="Unassembled WGS sequence"/>
</dbReference>
<feature type="region of interest" description="Disordered" evidence="1">
    <location>
        <begin position="308"/>
        <end position="346"/>
    </location>
</feature>
<evidence type="ECO:0000256" key="1">
    <source>
        <dbReference type="SAM" id="MobiDB-lite"/>
    </source>
</evidence>
<evidence type="ECO:0000313" key="2">
    <source>
        <dbReference type="EMBL" id="EKU84125.1"/>
    </source>
</evidence>
<dbReference type="RefSeq" id="WP_005664087.1">
    <property type="nucleotide sequence ID" value="NZ_JH992922.1"/>
</dbReference>